<dbReference type="AlphaFoldDB" id="A0A934RUS1"/>
<accession>A0A934RUS1</accession>
<feature type="chain" id="PRO_5037852371" evidence="1">
    <location>
        <begin position="23"/>
        <end position="140"/>
    </location>
</feature>
<dbReference type="EMBL" id="JAENIL010000012">
    <property type="protein sequence ID" value="MBK1876793.1"/>
    <property type="molecule type" value="Genomic_DNA"/>
</dbReference>
<gene>
    <name evidence="3" type="ORF">JIN87_07935</name>
</gene>
<dbReference type="PANTHER" id="PTHR38599:SF1">
    <property type="entry name" value="CUPIN DOMAIN PROTEIN (AFU_ORTHOLOGUE AFUA_3G13620)"/>
    <property type="match status" value="1"/>
</dbReference>
<proteinExistence type="predicted"/>
<dbReference type="Proteomes" id="UP000617628">
    <property type="component" value="Unassembled WGS sequence"/>
</dbReference>
<feature type="signal peptide" evidence="1">
    <location>
        <begin position="1"/>
        <end position="22"/>
    </location>
</feature>
<keyword evidence="4" id="KW-1185">Reference proteome</keyword>
<dbReference type="PANTHER" id="PTHR38599">
    <property type="entry name" value="CUPIN DOMAIN PROTEIN (AFU_ORTHOLOGUE AFUA_3G13620)"/>
    <property type="match status" value="1"/>
</dbReference>
<dbReference type="SUPFAM" id="SSF51182">
    <property type="entry name" value="RmlC-like cupins"/>
    <property type="match status" value="1"/>
</dbReference>
<dbReference type="Gene3D" id="2.60.120.10">
    <property type="entry name" value="Jelly Rolls"/>
    <property type="match status" value="1"/>
</dbReference>
<keyword evidence="1" id="KW-0732">Signal</keyword>
<dbReference type="InterPro" id="IPR014710">
    <property type="entry name" value="RmlC-like_jellyroll"/>
</dbReference>
<reference evidence="3" key="1">
    <citation type="submission" date="2021-01" db="EMBL/GenBank/DDBJ databases">
        <title>Modified the classification status of verrucomicrobia.</title>
        <authorList>
            <person name="Feng X."/>
        </authorList>
    </citation>
    <scope>NUCLEOTIDE SEQUENCE</scope>
    <source>
        <strain evidence="3">KCTC 13126</strain>
    </source>
</reference>
<evidence type="ECO:0000256" key="1">
    <source>
        <dbReference type="SAM" id="SignalP"/>
    </source>
</evidence>
<protein>
    <submittedName>
        <fullName evidence="3">Cupin domain-containing protein</fullName>
    </submittedName>
</protein>
<feature type="domain" description="Cupin type-2" evidence="2">
    <location>
        <begin position="59"/>
        <end position="124"/>
    </location>
</feature>
<dbReference type="InterPro" id="IPR013096">
    <property type="entry name" value="Cupin_2"/>
</dbReference>
<dbReference type="RefSeq" id="WP_200355009.1">
    <property type="nucleotide sequence ID" value="NZ_JAENIL010000012.1"/>
</dbReference>
<comment type="caution">
    <text evidence="3">The sequence shown here is derived from an EMBL/GenBank/DDBJ whole genome shotgun (WGS) entry which is preliminary data.</text>
</comment>
<evidence type="ECO:0000259" key="2">
    <source>
        <dbReference type="Pfam" id="PF07883"/>
    </source>
</evidence>
<name>A0A934RUS1_9BACT</name>
<organism evidence="3 4">
    <name type="scientific">Pelagicoccus mobilis</name>
    <dbReference type="NCBI Taxonomy" id="415221"/>
    <lineage>
        <taxon>Bacteria</taxon>
        <taxon>Pseudomonadati</taxon>
        <taxon>Verrucomicrobiota</taxon>
        <taxon>Opitutia</taxon>
        <taxon>Puniceicoccales</taxon>
        <taxon>Pelagicoccaceae</taxon>
        <taxon>Pelagicoccus</taxon>
    </lineage>
</organism>
<dbReference type="InterPro" id="IPR011051">
    <property type="entry name" value="RmlC_Cupin_sf"/>
</dbReference>
<sequence length="140" mass="15376">MKKRYAFSFFALAGLASSLAFGHPQHESDTVPKASELKVDNLLRNPLAGAEGLEVIMSHVSIPPNTSLPKHWHPGEEFAYILAGNVTLWQEGKEDIHFKAGDAAMVPLKQIHTAITGDEGVTLLIFRVHQQGKPERVLVD</sequence>
<dbReference type="Pfam" id="PF07883">
    <property type="entry name" value="Cupin_2"/>
    <property type="match status" value="1"/>
</dbReference>
<evidence type="ECO:0000313" key="3">
    <source>
        <dbReference type="EMBL" id="MBK1876793.1"/>
    </source>
</evidence>
<evidence type="ECO:0000313" key="4">
    <source>
        <dbReference type="Proteomes" id="UP000617628"/>
    </source>
</evidence>